<dbReference type="Proteomes" id="UP000663873">
    <property type="component" value="Unassembled WGS sequence"/>
</dbReference>
<accession>A0A821IK88</accession>
<organism evidence="1 2">
    <name type="scientific">Rotaria socialis</name>
    <dbReference type="NCBI Taxonomy" id="392032"/>
    <lineage>
        <taxon>Eukaryota</taxon>
        <taxon>Metazoa</taxon>
        <taxon>Spiralia</taxon>
        <taxon>Gnathifera</taxon>
        <taxon>Rotifera</taxon>
        <taxon>Eurotatoria</taxon>
        <taxon>Bdelloidea</taxon>
        <taxon>Philodinida</taxon>
        <taxon>Philodinidae</taxon>
        <taxon>Rotaria</taxon>
    </lineage>
</organism>
<evidence type="ECO:0000313" key="2">
    <source>
        <dbReference type="Proteomes" id="UP000663873"/>
    </source>
</evidence>
<dbReference type="AlphaFoldDB" id="A0A821IK88"/>
<keyword evidence="2" id="KW-1185">Reference proteome</keyword>
<feature type="non-terminal residue" evidence="1">
    <location>
        <position position="1"/>
    </location>
</feature>
<reference evidence="1" key="1">
    <citation type="submission" date="2021-02" db="EMBL/GenBank/DDBJ databases">
        <authorList>
            <person name="Nowell W R."/>
        </authorList>
    </citation>
    <scope>NUCLEOTIDE SEQUENCE</scope>
</reference>
<gene>
    <name evidence="1" type="ORF">UJA718_LOCUS36488</name>
</gene>
<protein>
    <submittedName>
        <fullName evidence="1">Uncharacterized protein</fullName>
    </submittedName>
</protein>
<comment type="caution">
    <text evidence="1">The sequence shown here is derived from an EMBL/GenBank/DDBJ whole genome shotgun (WGS) entry which is preliminary data.</text>
</comment>
<evidence type="ECO:0000313" key="1">
    <source>
        <dbReference type="EMBL" id="CAF4706037.1"/>
    </source>
</evidence>
<sequence length="36" mass="4256">MYRFRSNSEAHAFLQRDGQIIIRMRGLPFDATSRDV</sequence>
<proteinExistence type="predicted"/>
<name>A0A821IK88_9BILA</name>
<dbReference type="EMBL" id="CAJOBP010035231">
    <property type="protein sequence ID" value="CAF4706037.1"/>
    <property type="molecule type" value="Genomic_DNA"/>
</dbReference>